<feature type="transmembrane region" description="Helical" evidence="7">
    <location>
        <begin position="6"/>
        <end position="29"/>
    </location>
</feature>
<feature type="transmembrane region" description="Helical" evidence="7">
    <location>
        <begin position="275"/>
        <end position="295"/>
    </location>
</feature>
<evidence type="ECO:0000256" key="5">
    <source>
        <dbReference type="ARBA" id="ARBA00022989"/>
    </source>
</evidence>
<feature type="transmembrane region" description="Helical" evidence="7">
    <location>
        <begin position="301"/>
        <end position="326"/>
    </location>
</feature>
<keyword evidence="6 7" id="KW-0472">Membrane</keyword>
<dbReference type="InterPro" id="IPR003370">
    <property type="entry name" value="Chromate_transpt"/>
</dbReference>
<comment type="similarity">
    <text evidence="2">Belongs to the chromate ion transporter (CHR) (TC 2.A.51) family.</text>
</comment>
<dbReference type="EMBL" id="JAHWXT010000001">
    <property type="protein sequence ID" value="MCF0263226.1"/>
    <property type="molecule type" value="Genomic_DNA"/>
</dbReference>
<proteinExistence type="inferred from homology"/>
<dbReference type="Proteomes" id="UP000887320">
    <property type="component" value="Unassembled WGS sequence"/>
</dbReference>
<feature type="transmembrane region" description="Helical" evidence="7">
    <location>
        <begin position="137"/>
        <end position="153"/>
    </location>
</feature>
<feature type="transmembrane region" description="Helical" evidence="7">
    <location>
        <begin position="378"/>
        <end position="398"/>
    </location>
</feature>
<feature type="transmembrane region" description="Helical" evidence="7">
    <location>
        <begin position="159"/>
        <end position="177"/>
    </location>
</feature>
<comment type="caution">
    <text evidence="8">The sequence shown here is derived from an EMBL/GenBank/DDBJ whole genome shotgun (WGS) entry which is preliminary data.</text>
</comment>
<evidence type="ECO:0000313" key="9">
    <source>
        <dbReference type="Proteomes" id="UP000887320"/>
    </source>
</evidence>
<accession>A0A8X8GMN6</accession>
<dbReference type="NCBIfam" id="TIGR00937">
    <property type="entry name" value="2A51"/>
    <property type="match status" value="1"/>
</dbReference>
<keyword evidence="3" id="KW-1003">Cell membrane</keyword>
<dbReference type="RefSeq" id="WP_234622551.1">
    <property type="nucleotide sequence ID" value="NZ_JAHWXT010000001.1"/>
</dbReference>
<organism evidence="8 9">
    <name type="scientific">Acinetobacter guillouiae</name>
    <name type="common">Acinetobacter genomosp. 11</name>
    <dbReference type="NCBI Taxonomy" id="106649"/>
    <lineage>
        <taxon>Bacteria</taxon>
        <taxon>Pseudomonadati</taxon>
        <taxon>Pseudomonadota</taxon>
        <taxon>Gammaproteobacteria</taxon>
        <taxon>Moraxellales</taxon>
        <taxon>Moraxellaceae</taxon>
        <taxon>Acinetobacter</taxon>
    </lineage>
</organism>
<evidence type="ECO:0000256" key="6">
    <source>
        <dbReference type="ARBA" id="ARBA00023136"/>
    </source>
</evidence>
<dbReference type="GO" id="GO:0015109">
    <property type="term" value="F:chromate transmembrane transporter activity"/>
    <property type="evidence" value="ECO:0007669"/>
    <property type="project" value="InterPro"/>
</dbReference>
<feature type="transmembrane region" description="Helical" evidence="7">
    <location>
        <begin position="205"/>
        <end position="224"/>
    </location>
</feature>
<feature type="transmembrane region" description="Helical" evidence="7">
    <location>
        <begin position="236"/>
        <end position="254"/>
    </location>
</feature>
<dbReference type="PANTHER" id="PTHR33567">
    <property type="entry name" value="CHROMATE ION TRANSPORTER (EUROFUNG)"/>
    <property type="match status" value="1"/>
</dbReference>
<evidence type="ECO:0000313" key="8">
    <source>
        <dbReference type="EMBL" id="MCF0263226.1"/>
    </source>
</evidence>
<keyword evidence="4 7" id="KW-0812">Transmembrane</keyword>
<protein>
    <submittedName>
        <fullName evidence="8">Chromate efflux transporter</fullName>
    </submittedName>
</protein>
<evidence type="ECO:0000256" key="4">
    <source>
        <dbReference type="ARBA" id="ARBA00022692"/>
    </source>
</evidence>
<gene>
    <name evidence="8" type="primary">chrA</name>
    <name evidence="8" type="ORF">KW868_01875</name>
</gene>
<evidence type="ECO:0000256" key="7">
    <source>
        <dbReference type="SAM" id="Phobius"/>
    </source>
</evidence>
<feature type="transmembrane region" description="Helical" evidence="7">
    <location>
        <begin position="338"/>
        <end position="358"/>
    </location>
</feature>
<dbReference type="Pfam" id="PF02417">
    <property type="entry name" value="Chromate_transp"/>
    <property type="match status" value="2"/>
</dbReference>
<dbReference type="AlphaFoldDB" id="A0A8X8GMN6"/>
<evidence type="ECO:0000256" key="3">
    <source>
        <dbReference type="ARBA" id="ARBA00022475"/>
    </source>
</evidence>
<evidence type="ECO:0000256" key="1">
    <source>
        <dbReference type="ARBA" id="ARBA00004651"/>
    </source>
</evidence>
<name>A0A8X8GMN6_ACIGI</name>
<dbReference type="PIRSF" id="PIRSF004810">
    <property type="entry name" value="ChrA"/>
    <property type="match status" value="1"/>
</dbReference>
<dbReference type="GO" id="GO:0005886">
    <property type="term" value="C:plasma membrane"/>
    <property type="evidence" value="ECO:0007669"/>
    <property type="project" value="UniProtKB-SubCell"/>
</dbReference>
<feature type="transmembrane region" description="Helical" evidence="7">
    <location>
        <begin position="74"/>
        <end position="98"/>
    </location>
</feature>
<evidence type="ECO:0000256" key="2">
    <source>
        <dbReference type="ARBA" id="ARBA00005262"/>
    </source>
</evidence>
<reference evidence="8" key="1">
    <citation type="submission" date="2021-07" db="EMBL/GenBank/DDBJ databases">
        <authorList>
            <person name="Fernandez M."/>
            <person name="Pereira P."/>
            <person name="Torres Tejerizo G.A."/>
            <person name="Gonzalez P."/>
            <person name="Agostini E."/>
        </authorList>
    </citation>
    <scope>NUCLEOTIDE SEQUENCE</scope>
    <source>
        <strain evidence="8">SFC 500-1A</strain>
    </source>
</reference>
<dbReference type="InterPro" id="IPR014047">
    <property type="entry name" value="Chr_Tranpt_l_chain"/>
</dbReference>
<keyword evidence="5 7" id="KW-1133">Transmembrane helix</keyword>
<comment type="subcellular location">
    <subcellularLocation>
        <location evidence="1">Cell membrane</location>
        <topology evidence="1">Multi-pass membrane protein</topology>
    </subcellularLocation>
</comment>
<feature type="transmembrane region" description="Helical" evidence="7">
    <location>
        <begin position="104"/>
        <end position="125"/>
    </location>
</feature>
<dbReference type="PANTHER" id="PTHR33567:SF3">
    <property type="entry name" value="CHROMATE ION TRANSPORTER (EUROFUNG)"/>
    <property type="match status" value="1"/>
</dbReference>
<sequence length="406" mass="45716">MPTLFEIFWIFLKLGCSSFGGPAAHLVFFKQTFVEKKHWLNEQQYAQLLALTQLLPGPSSSQMGMAIGYLQHRYLGAVAAWIGFTLPSALLMFGLARFIQHHPIFNVTLFSTIHSIILAIIVFAFFQMFKSYCRTKLQVALMLVSTVLLLLFSNAWIQLTIILGTGCLAILMTRFAYIQKDSNDLTIAKQHINFKVLPIAHRHHSIWLIGFISIFLALCLAMLFSNKLLFQASFSFYKTGALVFGGGHVVLPMLHQDLVDTGLISKQNFELGYALAQFMPGPLFSFASYLGAYLPLTAFPIVNAAITTLLIFLPSFFFVFLALPYWSKQLENRYIENSVMLISAAVVGFILSVIVPMLQKIMDNPLDILTACLMLLSLKLKISIFISIPVLIFSSIMLKHIFFSYF</sequence>